<dbReference type="Proteomes" id="UP000029981">
    <property type="component" value="Chromosome 6"/>
</dbReference>
<dbReference type="STRING" id="3659.A0A0A0KHP8"/>
<dbReference type="EMBL" id="CM002927">
    <property type="protein sequence ID" value="KGN49250.1"/>
    <property type="molecule type" value="Genomic_DNA"/>
</dbReference>
<dbReference type="eggNOG" id="ENOG502S3KJ">
    <property type="taxonomic scope" value="Eukaryota"/>
</dbReference>
<reference evidence="1 2" key="4">
    <citation type="journal article" date="2011" name="BMC Genomics">
        <title>RNA-Seq improves annotation of protein-coding genes in the cucumber genome.</title>
        <authorList>
            <person name="Li Z."/>
            <person name="Zhang Z."/>
            <person name="Yan P."/>
            <person name="Huang S."/>
            <person name="Fei Z."/>
            <person name="Lin K."/>
        </authorList>
    </citation>
    <scope>NUCLEOTIDE SEQUENCE [LARGE SCALE GENOMIC DNA]</scope>
    <source>
        <strain evidence="2">cv. 9930</strain>
    </source>
</reference>
<organism evidence="1 2">
    <name type="scientific">Cucumis sativus</name>
    <name type="common">Cucumber</name>
    <dbReference type="NCBI Taxonomy" id="3659"/>
    <lineage>
        <taxon>Eukaryota</taxon>
        <taxon>Viridiplantae</taxon>
        <taxon>Streptophyta</taxon>
        <taxon>Embryophyta</taxon>
        <taxon>Tracheophyta</taxon>
        <taxon>Spermatophyta</taxon>
        <taxon>Magnoliopsida</taxon>
        <taxon>eudicotyledons</taxon>
        <taxon>Gunneridae</taxon>
        <taxon>Pentapetalae</taxon>
        <taxon>rosids</taxon>
        <taxon>fabids</taxon>
        <taxon>Cucurbitales</taxon>
        <taxon>Cucurbitaceae</taxon>
        <taxon>Benincaseae</taxon>
        <taxon>Cucumis</taxon>
    </lineage>
</organism>
<dbReference type="Gramene" id="KGN49250">
    <property type="protein sequence ID" value="KGN49250"/>
    <property type="gene ID" value="Csa_6G518070"/>
</dbReference>
<dbReference type="AlphaFoldDB" id="A0A0A0KHP8"/>
<accession>A0A0A0KHP8</accession>
<sequence>MSSAAAMAARSAFRSTLARAPISGRFTSSAKTKSAPSPFAIPKQNPLSQSHRILRSPVELSCCLESLLPYHSATASALLTSMLSVSRRSYGWTPEDCKELNLDHFIGDVELIINHKNESASNTTSMILISSTTQIAMMMYDEYRMVRALALKRQDAEIKFLNDECILLSRTYLRIVSDCVLLNLAKRLAV</sequence>
<name>A0A0A0KHP8_CUCSA</name>
<protein>
    <recommendedName>
        <fullName evidence="3">Protein NUCLEAR FUSION DEFECTIVE 6, chloroplastic/mitochondrial-like</fullName>
    </recommendedName>
</protein>
<reference evidence="1 2" key="2">
    <citation type="journal article" date="2009" name="PLoS ONE">
        <title>An integrated genetic and cytogenetic map of the cucumber genome.</title>
        <authorList>
            <person name="Ren Y."/>
            <person name="Zhang Z."/>
            <person name="Liu J."/>
            <person name="Staub J.E."/>
            <person name="Han Y."/>
            <person name="Cheng Z."/>
            <person name="Li X."/>
            <person name="Lu J."/>
            <person name="Miao H."/>
            <person name="Kang H."/>
            <person name="Xie B."/>
            <person name="Gu X."/>
            <person name="Wang X."/>
            <person name="Du Y."/>
            <person name="Jin W."/>
            <person name="Huang S."/>
        </authorList>
    </citation>
    <scope>NUCLEOTIDE SEQUENCE [LARGE SCALE GENOMIC DNA]</scope>
    <source>
        <strain evidence="2">cv. 9930</strain>
    </source>
</reference>
<evidence type="ECO:0000313" key="2">
    <source>
        <dbReference type="Proteomes" id="UP000029981"/>
    </source>
</evidence>
<reference evidence="1 2" key="3">
    <citation type="journal article" date="2010" name="BMC Genomics">
        <title>Transcriptome sequencing and comparative analysis of cucumber flowers with different sex types.</title>
        <authorList>
            <person name="Guo S."/>
            <person name="Zheng Y."/>
            <person name="Joung J.G."/>
            <person name="Liu S."/>
            <person name="Zhang Z."/>
            <person name="Crasta O.R."/>
            <person name="Sobral B.W."/>
            <person name="Xu Y."/>
            <person name="Huang S."/>
            <person name="Fei Z."/>
        </authorList>
    </citation>
    <scope>NUCLEOTIDE SEQUENCE [LARGE SCALE GENOMIC DNA]</scope>
    <source>
        <strain evidence="2">cv. 9930</strain>
    </source>
</reference>
<gene>
    <name evidence="1" type="ORF">Csa_6G518070</name>
</gene>
<dbReference type="PANTHER" id="PTHR33156">
    <property type="entry name" value="OS02G0230000 PROTEIN"/>
    <property type="match status" value="1"/>
</dbReference>
<evidence type="ECO:0008006" key="3">
    <source>
        <dbReference type="Google" id="ProtNLM"/>
    </source>
</evidence>
<keyword evidence="2" id="KW-1185">Reference proteome</keyword>
<evidence type="ECO:0000313" key="1">
    <source>
        <dbReference type="EMBL" id="KGN49250.1"/>
    </source>
</evidence>
<proteinExistence type="predicted"/>
<reference evidence="1 2" key="1">
    <citation type="journal article" date="2009" name="Nat. Genet.">
        <title>The genome of the cucumber, Cucumis sativus L.</title>
        <authorList>
            <person name="Huang S."/>
            <person name="Li R."/>
            <person name="Zhang Z."/>
            <person name="Li L."/>
            <person name="Gu X."/>
            <person name="Fan W."/>
            <person name="Lucas W.J."/>
            <person name="Wang X."/>
            <person name="Xie B."/>
            <person name="Ni P."/>
            <person name="Ren Y."/>
            <person name="Zhu H."/>
            <person name="Li J."/>
            <person name="Lin K."/>
            <person name="Jin W."/>
            <person name="Fei Z."/>
            <person name="Li G."/>
            <person name="Staub J."/>
            <person name="Kilian A."/>
            <person name="van der Vossen E.A."/>
            <person name="Wu Y."/>
            <person name="Guo J."/>
            <person name="He J."/>
            <person name="Jia Z."/>
            <person name="Ren Y."/>
            <person name="Tian G."/>
            <person name="Lu Y."/>
            <person name="Ruan J."/>
            <person name="Qian W."/>
            <person name="Wang M."/>
            <person name="Huang Q."/>
            <person name="Li B."/>
            <person name="Xuan Z."/>
            <person name="Cao J."/>
            <person name="Asan"/>
            <person name="Wu Z."/>
            <person name="Zhang J."/>
            <person name="Cai Q."/>
            <person name="Bai Y."/>
            <person name="Zhao B."/>
            <person name="Han Y."/>
            <person name="Li Y."/>
            <person name="Li X."/>
            <person name="Wang S."/>
            <person name="Shi Q."/>
            <person name="Liu S."/>
            <person name="Cho W.K."/>
            <person name="Kim J.Y."/>
            <person name="Xu Y."/>
            <person name="Heller-Uszynska K."/>
            <person name="Miao H."/>
            <person name="Cheng Z."/>
            <person name="Zhang S."/>
            <person name="Wu J."/>
            <person name="Yang Y."/>
            <person name="Kang H."/>
            <person name="Li M."/>
            <person name="Liang H."/>
            <person name="Ren X."/>
            <person name="Shi Z."/>
            <person name="Wen M."/>
            <person name="Jian M."/>
            <person name="Yang H."/>
            <person name="Zhang G."/>
            <person name="Yang Z."/>
            <person name="Chen R."/>
            <person name="Liu S."/>
            <person name="Li J."/>
            <person name="Ma L."/>
            <person name="Liu H."/>
            <person name="Zhou Y."/>
            <person name="Zhao J."/>
            <person name="Fang X."/>
            <person name="Li G."/>
            <person name="Fang L."/>
            <person name="Li Y."/>
            <person name="Liu D."/>
            <person name="Zheng H."/>
            <person name="Zhang Y."/>
            <person name="Qin N."/>
            <person name="Li Z."/>
            <person name="Yang G."/>
            <person name="Yang S."/>
            <person name="Bolund L."/>
            <person name="Kristiansen K."/>
            <person name="Zheng H."/>
            <person name="Li S."/>
            <person name="Zhang X."/>
            <person name="Yang H."/>
            <person name="Wang J."/>
            <person name="Sun R."/>
            <person name="Zhang B."/>
            <person name="Jiang S."/>
            <person name="Wang J."/>
            <person name="Du Y."/>
            <person name="Li S."/>
        </authorList>
    </citation>
    <scope>NUCLEOTIDE SEQUENCE [LARGE SCALE GENOMIC DNA]</scope>
    <source>
        <strain evidence="2">cv. 9930</strain>
    </source>
</reference>
<dbReference type="PANTHER" id="PTHR33156:SF59">
    <property type="entry name" value="PROTEIN NUCLEAR FUSION DEFECTIVE 6, CHLOROPLASTIC_MITOCHONDRIAL-LIKE"/>
    <property type="match status" value="1"/>
</dbReference>
<dbReference type="InterPro" id="IPR043459">
    <property type="entry name" value="NFD6/NOXY2-like"/>
</dbReference>